<name>A0ABS5LM80_9BURK</name>
<dbReference type="InterPro" id="IPR016181">
    <property type="entry name" value="Acyl_CoA_acyltransferase"/>
</dbReference>
<dbReference type="EC" id="2.3.1.-" evidence="4"/>
<dbReference type="EMBL" id="JAANES010000001">
    <property type="protein sequence ID" value="MBS3017426.1"/>
    <property type="molecule type" value="Genomic_DNA"/>
</dbReference>
<sequence>MPGPGASILGVHNPAMTSIRASRPDEGARAIEIWRHAVDATHDFLSPQDRAEIDEMVCGFLPHAPLWFAVDAQDHPLAFMLLDQGHMEALFVDPAFRHRGLGAALVRHGLTLHPEMSTDVNEQNAQAVGFYERLGFRRTGRSALDGQGRAYPIVHLKYANP</sequence>
<dbReference type="GO" id="GO:0016746">
    <property type="term" value="F:acyltransferase activity"/>
    <property type="evidence" value="ECO:0007669"/>
    <property type="project" value="UniProtKB-KW"/>
</dbReference>
<dbReference type="PANTHER" id="PTHR43800">
    <property type="entry name" value="PEPTIDYL-LYSINE N-ACETYLTRANSFERASE YJAB"/>
    <property type="match status" value="1"/>
</dbReference>
<keyword evidence="5" id="KW-1185">Reference proteome</keyword>
<comment type="caution">
    <text evidence="4">The sequence shown here is derived from an EMBL/GenBank/DDBJ whole genome shotgun (WGS) entry which is preliminary data.</text>
</comment>
<dbReference type="InterPro" id="IPR000182">
    <property type="entry name" value="GNAT_dom"/>
</dbReference>
<evidence type="ECO:0000313" key="5">
    <source>
        <dbReference type="Proteomes" id="UP001647436"/>
    </source>
</evidence>
<dbReference type="SUPFAM" id="SSF55729">
    <property type="entry name" value="Acyl-CoA N-acyltransferases (Nat)"/>
    <property type="match status" value="1"/>
</dbReference>
<evidence type="ECO:0000259" key="3">
    <source>
        <dbReference type="PROSITE" id="PS51186"/>
    </source>
</evidence>
<gene>
    <name evidence="4" type="primary">yjaB</name>
    <name evidence="4" type="ORF">DJFAAGMI_00131</name>
</gene>
<keyword evidence="2 4" id="KW-0012">Acyltransferase</keyword>
<evidence type="ECO:0000313" key="4">
    <source>
        <dbReference type="EMBL" id="MBS3017426.1"/>
    </source>
</evidence>
<dbReference type="Proteomes" id="UP001647436">
    <property type="component" value="Unassembled WGS sequence"/>
</dbReference>
<accession>A0ABS5LM80</accession>
<dbReference type="Gene3D" id="3.40.630.30">
    <property type="match status" value="1"/>
</dbReference>
<reference evidence="4 5" key="1">
    <citation type="submission" date="2020-03" db="EMBL/GenBank/DDBJ databases">
        <title>The role of nitrogen metabolism on polyethylene biodegradation.</title>
        <authorList>
            <person name="Peixoto J."/>
            <person name="Vizzotto C.S."/>
            <person name="Ramos A."/>
            <person name="Alves G."/>
            <person name="Steindorff A."/>
            <person name="Kruger R."/>
        </authorList>
    </citation>
    <scope>NUCLEOTIDE SEQUENCE [LARGE SCALE GENOMIC DNA]</scope>
    <source>
        <strain evidence="4 5">PE63</strain>
    </source>
</reference>
<dbReference type="Pfam" id="PF00583">
    <property type="entry name" value="Acetyltransf_1"/>
    <property type="match status" value="1"/>
</dbReference>
<dbReference type="CDD" id="cd04301">
    <property type="entry name" value="NAT_SF"/>
    <property type="match status" value="1"/>
</dbReference>
<organism evidence="4 5">
    <name type="scientific">Comamonas brasiliensis</name>
    <dbReference type="NCBI Taxonomy" id="1812482"/>
    <lineage>
        <taxon>Bacteria</taxon>
        <taxon>Pseudomonadati</taxon>
        <taxon>Pseudomonadota</taxon>
        <taxon>Betaproteobacteria</taxon>
        <taxon>Burkholderiales</taxon>
        <taxon>Comamonadaceae</taxon>
        <taxon>Comamonas</taxon>
    </lineage>
</organism>
<feature type="domain" description="N-acetyltransferase" evidence="3">
    <location>
        <begin position="17"/>
        <end position="161"/>
    </location>
</feature>
<evidence type="ECO:0000256" key="1">
    <source>
        <dbReference type="ARBA" id="ARBA00022679"/>
    </source>
</evidence>
<evidence type="ECO:0000256" key="2">
    <source>
        <dbReference type="ARBA" id="ARBA00023315"/>
    </source>
</evidence>
<proteinExistence type="predicted"/>
<dbReference type="PANTHER" id="PTHR43800:SF1">
    <property type="entry name" value="PEPTIDYL-LYSINE N-ACETYLTRANSFERASE YJAB"/>
    <property type="match status" value="1"/>
</dbReference>
<dbReference type="PROSITE" id="PS51186">
    <property type="entry name" value="GNAT"/>
    <property type="match status" value="1"/>
</dbReference>
<keyword evidence="1 4" id="KW-0808">Transferase</keyword>
<protein>
    <submittedName>
        <fullName evidence="4">Peptidyl-lysine N-acetyltransferase YjaB</fullName>
        <ecNumber evidence="4">2.3.1.-</ecNumber>
    </submittedName>
</protein>
<dbReference type="NCBIfam" id="NF007807">
    <property type="entry name" value="PRK10514.1"/>
    <property type="match status" value="1"/>
</dbReference>